<gene>
    <name evidence="2" type="ORF">BCR35DRAFT_298152</name>
</gene>
<dbReference type="InParanoid" id="A0A1Y2G5P1"/>
<feature type="compositionally biased region" description="Low complexity" evidence="1">
    <location>
        <begin position="211"/>
        <end position="220"/>
    </location>
</feature>
<name>A0A1Y2G5P1_9BASI</name>
<feature type="compositionally biased region" description="Basic and acidic residues" evidence="1">
    <location>
        <begin position="59"/>
        <end position="68"/>
    </location>
</feature>
<feature type="region of interest" description="Disordered" evidence="1">
    <location>
        <begin position="1"/>
        <end position="233"/>
    </location>
</feature>
<comment type="caution">
    <text evidence="2">The sequence shown here is derived from an EMBL/GenBank/DDBJ whole genome shotgun (WGS) entry which is preliminary data.</text>
</comment>
<reference evidence="2 3" key="1">
    <citation type="submission" date="2016-07" db="EMBL/GenBank/DDBJ databases">
        <title>Pervasive Adenine N6-methylation of Active Genes in Fungi.</title>
        <authorList>
            <consortium name="DOE Joint Genome Institute"/>
            <person name="Mondo S.J."/>
            <person name="Dannebaum R.O."/>
            <person name="Kuo R.C."/>
            <person name="Labutti K."/>
            <person name="Haridas S."/>
            <person name="Kuo A."/>
            <person name="Salamov A."/>
            <person name="Ahrendt S.R."/>
            <person name="Lipzen A."/>
            <person name="Sullivan W."/>
            <person name="Andreopoulos W.B."/>
            <person name="Clum A."/>
            <person name="Lindquist E."/>
            <person name="Daum C."/>
            <person name="Ramamoorthy G.K."/>
            <person name="Gryganskyi A."/>
            <person name="Culley D."/>
            <person name="Magnuson J.K."/>
            <person name="James T.Y."/>
            <person name="O'Malley M.A."/>
            <person name="Stajich J.E."/>
            <person name="Spatafora J.W."/>
            <person name="Visel A."/>
            <person name="Grigoriev I.V."/>
        </authorList>
    </citation>
    <scope>NUCLEOTIDE SEQUENCE [LARGE SCALE GENOMIC DNA]</scope>
    <source>
        <strain evidence="2 3">62-1032</strain>
    </source>
</reference>
<evidence type="ECO:0000256" key="1">
    <source>
        <dbReference type="SAM" id="MobiDB-lite"/>
    </source>
</evidence>
<feature type="compositionally biased region" description="Basic and acidic residues" evidence="1">
    <location>
        <begin position="119"/>
        <end position="144"/>
    </location>
</feature>
<sequence length="233" mass="25867">MSEPRRPRRSSSVRRSEEARNRRPHTESPPHQRNEKEDFRPRSSGHASGDAGPSNVMTPEEHEQRWRQIDPSIHRTSHSTQGSAGPPGYDAARVPSYERPRSYHTTASSARLAEELDDEARRISDERNRRIGVGRDSDELDRRFQRGNTGLAEQRMAAPRPRPPPERVAATTPISRVEAGHGPQSVLHSPPPVGESASSGGSSGSRRRRAAQALRSVSSRVFRRGDGGNNNNE</sequence>
<feature type="compositionally biased region" description="Basic and acidic residues" evidence="1">
    <location>
        <begin position="14"/>
        <end position="41"/>
    </location>
</feature>
<protein>
    <submittedName>
        <fullName evidence="2">Uncharacterized protein</fullName>
    </submittedName>
</protein>
<dbReference type="EMBL" id="MCGR01000001">
    <property type="protein sequence ID" value="ORY92667.1"/>
    <property type="molecule type" value="Genomic_DNA"/>
</dbReference>
<dbReference type="Proteomes" id="UP000193467">
    <property type="component" value="Unassembled WGS sequence"/>
</dbReference>
<evidence type="ECO:0000313" key="2">
    <source>
        <dbReference type="EMBL" id="ORY92667.1"/>
    </source>
</evidence>
<organism evidence="2 3">
    <name type="scientific">Leucosporidium creatinivorum</name>
    <dbReference type="NCBI Taxonomy" id="106004"/>
    <lineage>
        <taxon>Eukaryota</taxon>
        <taxon>Fungi</taxon>
        <taxon>Dikarya</taxon>
        <taxon>Basidiomycota</taxon>
        <taxon>Pucciniomycotina</taxon>
        <taxon>Microbotryomycetes</taxon>
        <taxon>Leucosporidiales</taxon>
        <taxon>Leucosporidium</taxon>
    </lineage>
</organism>
<proteinExistence type="predicted"/>
<dbReference type="AlphaFoldDB" id="A0A1Y2G5P1"/>
<evidence type="ECO:0000313" key="3">
    <source>
        <dbReference type="Proteomes" id="UP000193467"/>
    </source>
</evidence>
<accession>A0A1Y2G5P1</accession>
<feature type="compositionally biased region" description="Basic residues" evidence="1">
    <location>
        <begin position="1"/>
        <end position="12"/>
    </location>
</feature>
<keyword evidence="3" id="KW-1185">Reference proteome</keyword>